<feature type="non-terminal residue" evidence="2">
    <location>
        <position position="1"/>
    </location>
</feature>
<dbReference type="OrthoDB" id="6274492at2759"/>
<evidence type="ECO:0000313" key="3">
    <source>
        <dbReference type="Proteomes" id="UP000748531"/>
    </source>
</evidence>
<accession>A0A8J4SVJ2</accession>
<comment type="caution">
    <text evidence="2">The sequence shown here is derived from an EMBL/GenBank/DDBJ whole genome shotgun (WGS) entry which is preliminary data.</text>
</comment>
<dbReference type="Proteomes" id="UP000748531">
    <property type="component" value="Unassembled WGS sequence"/>
</dbReference>
<keyword evidence="3" id="KW-1185">Reference proteome</keyword>
<dbReference type="EMBL" id="LUCH01000020">
    <property type="protein sequence ID" value="KAF5406380.1"/>
    <property type="molecule type" value="Genomic_DNA"/>
</dbReference>
<reference evidence="2" key="1">
    <citation type="submission" date="2019-05" db="EMBL/GenBank/DDBJ databases">
        <title>Annotation for the trematode Paragonimus heterotremus.</title>
        <authorList>
            <person name="Choi Y.-J."/>
        </authorList>
    </citation>
    <scope>NUCLEOTIDE SEQUENCE</scope>
    <source>
        <strain evidence="2">LC</strain>
    </source>
</reference>
<sequence>STGYFKQTHFFRFFVPHLLKGELICPLKPVAVDPSSKLDNDTDSARMKYEVEKIDLGTDSDVAVDTPNGRSTRIAQPFELTENASYLAPRSTDYMDRFANRKVLPVITQNPQSPSFPNRTWKVDGFGRNLFRSSWQFRTRSSQASETFGIFFFQQIDYLPIENIRMESIADKIQYKVQRGLREGCIAIGILFSTITLILVELVRMLAYTVIRPVFHLVRFIVHLFTNLFCDVCYLCSLRCKRCCLPLVDLCAVHSQEVVVPVIRHFHPYRCSCAARLPDTPTTQTTAVV</sequence>
<protein>
    <submittedName>
        <fullName evidence="2">Uncharacterized protein</fullName>
    </submittedName>
</protein>
<keyword evidence="1" id="KW-0812">Transmembrane</keyword>
<keyword evidence="1" id="KW-0472">Membrane</keyword>
<evidence type="ECO:0000256" key="1">
    <source>
        <dbReference type="SAM" id="Phobius"/>
    </source>
</evidence>
<evidence type="ECO:0000313" key="2">
    <source>
        <dbReference type="EMBL" id="KAF5406380.1"/>
    </source>
</evidence>
<keyword evidence="1" id="KW-1133">Transmembrane helix</keyword>
<name>A0A8J4SVJ2_9TREM</name>
<proteinExistence type="predicted"/>
<feature type="transmembrane region" description="Helical" evidence="1">
    <location>
        <begin position="217"/>
        <end position="236"/>
    </location>
</feature>
<dbReference type="AlphaFoldDB" id="A0A8J4SVJ2"/>
<organism evidence="2 3">
    <name type="scientific">Paragonimus heterotremus</name>
    <dbReference type="NCBI Taxonomy" id="100268"/>
    <lineage>
        <taxon>Eukaryota</taxon>
        <taxon>Metazoa</taxon>
        <taxon>Spiralia</taxon>
        <taxon>Lophotrochozoa</taxon>
        <taxon>Platyhelminthes</taxon>
        <taxon>Trematoda</taxon>
        <taxon>Digenea</taxon>
        <taxon>Plagiorchiida</taxon>
        <taxon>Troglotremata</taxon>
        <taxon>Troglotrematidae</taxon>
        <taxon>Paragonimus</taxon>
    </lineage>
</organism>
<gene>
    <name evidence="2" type="ORF">PHET_00088</name>
</gene>
<feature type="transmembrane region" description="Helical" evidence="1">
    <location>
        <begin position="185"/>
        <end position="211"/>
    </location>
</feature>